<feature type="region of interest" description="Disordered" evidence="1">
    <location>
        <begin position="88"/>
        <end position="108"/>
    </location>
</feature>
<organism evidence="2 3">
    <name type="scientific">Liparis tanakae</name>
    <name type="common">Tanaka's snailfish</name>
    <dbReference type="NCBI Taxonomy" id="230148"/>
    <lineage>
        <taxon>Eukaryota</taxon>
        <taxon>Metazoa</taxon>
        <taxon>Chordata</taxon>
        <taxon>Craniata</taxon>
        <taxon>Vertebrata</taxon>
        <taxon>Euteleostomi</taxon>
        <taxon>Actinopterygii</taxon>
        <taxon>Neopterygii</taxon>
        <taxon>Teleostei</taxon>
        <taxon>Neoteleostei</taxon>
        <taxon>Acanthomorphata</taxon>
        <taxon>Eupercaria</taxon>
        <taxon>Perciformes</taxon>
        <taxon>Cottioidei</taxon>
        <taxon>Cottales</taxon>
        <taxon>Liparidae</taxon>
        <taxon>Liparis</taxon>
    </lineage>
</organism>
<dbReference type="Proteomes" id="UP000314294">
    <property type="component" value="Unassembled WGS sequence"/>
</dbReference>
<evidence type="ECO:0000313" key="2">
    <source>
        <dbReference type="EMBL" id="TNN35640.1"/>
    </source>
</evidence>
<name>A0A4Z2F428_9TELE</name>
<gene>
    <name evidence="2" type="ORF">EYF80_054198</name>
</gene>
<dbReference type="EMBL" id="SRLO01001734">
    <property type="protein sequence ID" value="TNN35640.1"/>
    <property type="molecule type" value="Genomic_DNA"/>
</dbReference>
<reference evidence="2 3" key="1">
    <citation type="submission" date="2019-03" db="EMBL/GenBank/DDBJ databases">
        <title>First draft genome of Liparis tanakae, snailfish: a comprehensive survey of snailfish specific genes.</title>
        <authorList>
            <person name="Kim W."/>
            <person name="Song I."/>
            <person name="Jeong J.-H."/>
            <person name="Kim D."/>
            <person name="Kim S."/>
            <person name="Ryu S."/>
            <person name="Song J.Y."/>
            <person name="Lee S.K."/>
        </authorList>
    </citation>
    <scope>NUCLEOTIDE SEQUENCE [LARGE SCALE GENOMIC DNA]</scope>
    <source>
        <tissue evidence="2">Muscle</tissue>
    </source>
</reference>
<comment type="caution">
    <text evidence="2">The sequence shown here is derived from an EMBL/GenBank/DDBJ whole genome shotgun (WGS) entry which is preliminary data.</text>
</comment>
<dbReference type="AlphaFoldDB" id="A0A4Z2F428"/>
<evidence type="ECO:0000256" key="1">
    <source>
        <dbReference type="SAM" id="MobiDB-lite"/>
    </source>
</evidence>
<sequence length="197" mass="22000">MSRSHRGEIKRSLEFCHRELVQSSLTRCRKELSAQSSSLSDKSHHFVSGSSFRLGRLHSPELSDRNPLHISRKSKIAAGLASSLLASPTVTPSVRHQSEPLFDGEENPQQAELNLPVSSYHGKPMSKHTGVACWEAASPDISEVKARTQPSRRAPSARLRLDRLPRSWERRATGAMTHRAWCRITHGFTPSLILVHT</sequence>
<keyword evidence="3" id="KW-1185">Reference proteome</keyword>
<accession>A0A4Z2F428</accession>
<evidence type="ECO:0000313" key="3">
    <source>
        <dbReference type="Proteomes" id="UP000314294"/>
    </source>
</evidence>
<proteinExistence type="predicted"/>
<protein>
    <submittedName>
        <fullName evidence="2">Uncharacterized protein</fullName>
    </submittedName>
</protein>